<organism evidence="4 5">
    <name type="scientific">Pseudomonas citronellolis</name>
    <dbReference type="NCBI Taxonomy" id="53408"/>
    <lineage>
        <taxon>Bacteria</taxon>
        <taxon>Pseudomonadati</taxon>
        <taxon>Pseudomonadota</taxon>
        <taxon>Gammaproteobacteria</taxon>
        <taxon>Pseudomonadales</taxon>
        <taxon>Pseudomonadaceae</taxon>
        <taxon>Pseudomonas</taxon>
    </lineage>
</organism>
<dbReference type="GO" id="GO:0016989">
    <property type="term" value="F:sigma factor antagonist activity"/>
    <property type="evidence" value="ECO:0007669"/>
    <property type="project" value="TreeGrafter"/>
</dbReference>
<keyword evidence="1" id="KW-0812">Transmembrane</keyword>
<dbReference type="PIRSF" id="PIRSF018266">
    <property type="entry name" value="FecR"/>
    <property type="match status" value="1"/>
</dbReference>
<dbReference type="RefSeq" id="WP_210147053.1">
    <property type="nucleotide sequence ID" value="NZ_FOLS01000029.1"/>
</dbReference>
<evidence type="ECO:0000313" key="5">
    <source>
        <dbReference type="Proteomes" id="UP000183385"/>
    </source>
</evidence>
<name>A0AAQ1QYZ9_9PSED</name>
<evidence type="ECO:0000259" key="2">
    <source>
        <dbReference type="Pfam" id="PF04773"/>
    </source>
</evidence>
<dbReference type="Gene3D" id="2.60.120.1440">
    <property type="match status" value="1"/>
</dbReference>
<gene>
    <name evidence="4" type="ORF">SAMN05216577_12916</name>
</gene>
<evidence type="ECO:0000259" key="3">
    <source>
        <dbReference type="Pfam" id="PF16220"/>
    </source>
</evidence>
<evidence type="ECO:0000313" key="4">
    <source>
        <dbReference type="EMBL" id="SFD56009.1"/>
    </source>
</evidence>
<dbReference type="InterPro" id="IPR006860">
    <property type="entry name" value="FecR"/>
</dbReference>
<dbReference type="Pfam" id="PF04773">
    <property type="entry name" value="FecR"/>
    <property type="match status" value="1"/>
</dbReference>
<dbReference type="PANTHER" id="PTHR30273">
    <property type="entry name" value="PERIPLASMIC SIGNAL SENSOR AND SIGMA FACTOR ACTIVATOR FECR-RELATED"/>
    <property type="match status" value="1"/>
</dbReference>
<accession>A0AAQ1QYZ9</accession>
<feature type="transmembrane region" description="Helical" evidence="1">
    <location>
        <begin position="90"/>
        <end position="109"/>
    </location>
</feature>
<dbReference type="AlphaFoldDB" id="A0AAQ1QYZ9"/>
<reference evidence="4 5" key="1">
    <citation type="submission" date="2016-10" db="EMBL/GenBank/DDBJ databases">
        <authorList>
            <person name="Varghese N."/>
            <person name="Submissions S."/>
        </authorList>
    </citation>
    <scope>NUCLEOTIDE SEQUENCE [LARGE SCALE GENOMIC DNA]</scope>
    <source>
        <strain evidence="4 5">LMG 18378</strain>
    </source>
</reference>
<dbReference type="Pfam" id="PF16220">
    <property type="entry name" value="DUF4880"/>
    <property type="match status" value="1"/>
</dbReference>
<sequence length="329" mass="36371">MTLRDDEVKADFASLEAAAQWYATLYAEGSTGAERSAWEQWLAQCPEHRQAWRHIEAVSARFVPLRGDGVREAAAAAVGAATSKDLERRLVLRGLAALAGVGLCAWLGWRYSPLPGLVTACRSDFSTGIGERRDLKLADGTRVWLNTRSALDVAYDTSQRLLTLAMGEILIDTAKDDLRRPFFVRTDFGSMQALGTRFNVRQTSTHTLLAVFEGSVRIRNAAGEMQLVAAGQQRQFTATAITPTMPAEPMREAWTRGVVLADNIPLGVLVEELGRYRQGHLGVAPEVAELKVVGRFPIDDPDHALAMLERNLPVRVRHTLPWWTSIEPR</sequence>
<dbReference type="InterPro" id="IPR032623">
    <property type="entry name" value="FecR_N"/>
</dbReference>
<keyword evidence="5" id="KW-1185">Reference proteome</keyword>
<dbReference type="EMBL" id="FOLS01000029">
    <property type="protein sequence ID" value="SFD56009.1"/>
    <property type="molecule type" value="Genomic_DNA"/>
</dbReference>
<keyword evidence="1" id="KW-1133">Transmembrane helix</keyword>
<feature type="domain" description="FecR protein" evidence="2">
    <location>
        <begin position="124"/>
        <end position="217"/>
    </location>
</feature>
<comment type="caution">
    <text evidence="4">The sequence shown here is derived from an EMBL/GenBank/DDBJ whole genome shotgun (WGS) entry which is preliminary data.</text>
</comment>
<dbReference type="Proteomes" id="UP000183385">
    <property type="component" value="Unassembled WGS sequence"/>
</dbReference>
<protein>
    <submittedName>
        <fullName evidence="4">FecR family protein</fullName>
    </submittedName>
</protein>
<dbReference type="InterPro" id="IPR012373">
    <property type="entry name" value="Ferrdict_sens_TM"/>
</dbReference>
<evidence type="ECO:0000256" key="1">
    <source>
        <dbReference type="SAM" id="Phobius"/>
    </source>
</evidence>
<dbReference type="PANTHER" id="PTHR30273:SF2">
    <property type="entry name" value="PROTEIN FECR"/>
    <property type="match status" value="1"/>
</dbReference>
<proteinExistence type="predicted"/>
<keyword evidence="1" id="KW-0472">Membrane</keyword>
<feature type="domain" description="FecR N-terminal" evidence="3">
    <location>
        <begin position="16"/>
        <end position="58"/>
    </location>
</feature>